<dbReference type="Proteomes" id="UP001454036">
    <property type="component" value="Unassembled WGS sequence"/>
</dbReference>
<organism evidence="2 3">
    <name type="scientific">Lithospermum erythrorhizon</name>
    <name type="common">Purple gromwell</name>
    <name type="synonym">Lithospermum officinale var. erythrorhizon</name>
    <dbReference type="NCBI Taxonomy" id="34254"/>
    <lineage>
        <taxon>Eukaryota</taxon>
        <taxon>Viridiplantae</taxon>
        <taxon>Streptophyta</taxon>
        <taxon>Embryophyta</taxon>
        <taxon>Tracheophyta</taxon>
        <taxon>Spermatophyta</taxon>
        <taxon>Magnoliopsida</taxon>
        <taxon>eudicotyledons</taxon>
        <taxon>Gunneridae</taxon>
        <taxon>Pentapetalae</taxon>
        <taxon>asterids</taxon>
        <taxon>lamiids</taxon>
        <taxon>Boraginales</taxon>
        <taxon>Boraginaceae</taxon>
        <taxon>Boraginoideae</taxon>
        <taxon>Lithospermeae</taxon>
        <taxon>Lithospermum</taxon>
    </lineage>
</organism>
<protein>
    <submittedName>
        <fullName evidence="2">Transmembrane signal receptor</fullName>
    </submittedName>
</protein>
<proteinExistence type="predicted"/>
<evidence type="ECO:0000259" key="1">
    <source>
        <dbReference type="Pfam" id="PF07727"/>
    </source>
</evidence>
<sequence length="306" mass="35068">MHKYLRILDGLLQWTRRFEALTSNGTWECVPLSARKKAITSKWVYKVKLKVDDSIERFKARLVAKDFTQLQGIDYYETFNPVVKMSTIRCIFSVATSHHWSVSQLDINNVFLHLDLLEEVYMKPSQGMDILKDCVCKLKKSLYGLKHARGQWFSMLNSALLLLGYSQSKNVQICLPLLHSNITSNPEYTKLVPANSPPLSNPEYYRSMVGKLNFLTITRPDLDFSIQTLSQFLQQPDQSHLAALEHVLDYVSNIVRQGLLLRLMYVPTGDQLADILTKALPSPQHTYLMSNQLDGGIKPYEKLNNL</sequence>
<keyword evidence="3" id="KW-1185">Reference proteome</keyword>
<reference evidence="2 3" key="1">
    <citation type="submission" date="2024-01" db="EMBL/GenBank/DDBJ databases">
        <title>The complete chloroplast genome sequence of Lithospermum erythrorhizon: insights into the phylogenetic relationship among Boraginaceae species and the maternal lineages of purple gromwells.</title>
        <authorList>
            <person name="Okada T."/>
            <person name="Watanabe K."/>
        </authorList>
    </citation>
    <scope>NUCLEOTIDE SEQUENCE [LARGE SCALE GENOMIC DNA]</scope>
</reference>
<name>A0AAV3S2Z6_LITER</name>
<dbReference type="Pfam" id="PF07727">
    <property type="entry name" value="RVT_2"/>
    <property type="match status" value="1"/>
</dbReference>
<dbReference type="EMBL" id="BAABME010014439">
    <property type="protein sequence ID" value="GAA0187174.1"/>
    <property type="molecule type" value="Genomic_DNA"/>
</dbReference>
<dbReference type="PANTHER" id="PTHR11439:SF469">
    <property type="entry name" value="REVERSE TRANSCRIPTASE TY1_COPIA-TYPE DOMAIN-CONTAINING PROTEIN"/>
    <property type="match status" value="1"/>
</dbReference>
<dbReference type="PANTHER" id="PTHR11439">
    <property type="entry name" value="GAG-POL-RELATED RETROTRANSPOSON"/>
    <property type="match status" value="1"/>
</dbReference>
<feature type="domain" description="Reverse transcriptase Ty1/copia-type" evidence="1">
    <location>
        <begin position="24"/>
        <end position="169"/>
    </location>
</feature>
<gene>
    <name evidence="2" type="ORF">LIER_34462</name>
</gene>
<keyword evidence="2" id="KW-0812">Transmembrane</keyword>
<keyword evidence="2" id="KW-0675">Receptor</keyword>
<dbReference type="AlphaFoldDB" id="A0AAV3S2Z6"/>
<comment type="caution">
    <text evidence="2">The sequence shown here is derived from an EMBL/GenBank/DDBJ whole genome shotgun (WGS) entry which is preliminary data.</text>
</comment>
<dbReference type="SUPFAM" id="SSF56672">
    <property type="entry name" value="DNA/RNA polymerases"/>
    <property type="match status" value="1"/>
</dbReference>
<dbReference type="InterPro" id="IPR013103">
    <property type="entry name" value="RVT_2"/>
</dbReference>
<keyword evidence="2" id="KW-0472">Membrane</keyword>
<evidence type="ECO:0000313" key="2">
    <source>
        <dbReference type="EMBL" id="GAA0187174.1"/>
    </source>
</evidence>
<dbReference type="InterPro" id="IPR043502">
    <property type="entry name" value="DNA/RNA_pol_sf"/>
</dbReference>
<accession>A0AAV3S2Z6</accession>
<evidence type="ECO:0000313" key="3">
    <source>
        <dbReference type="Proteomes" id="UP001454036"/>
    </source>
</evidence>